<evidence type="ECO:0000256" key="9">
    <source>
        <dbReference type="ARBA" id="ARBA00022837"/>
    </source>
</evidence>
<evidence type="ECO:0000256" key="7">
    <source>
        <dbReference type="ARBA" id="ARBA00022729"/>
    </source>
</evidence>
<dbReference type="GO" id="GO:2001256">
    <property type="term" value="P:regulation of store-operated calcium entry"/>
    <property type="evidence" value="ECO:0007669"/>
    <property type="project" value="InterPro"/>
</dbReference>
<sequence length="293" mass="32459">MSRIALDNIPALTFYKHALTNARRTSPIAQLVCVGKPCSLYQPEVVRCTNMGGSGVEVDWKCEADLPSVLRFGKVEVSCEGWSGPGDPYVMKGSCALEYQLIQLPNSLRDDNWPTFNFGIRRFFRDMDASGMVFMFVWLVVLAILAYTFIDTCRRRHFRPTGNTRRVNPPSYPGGGAGGGGRGSFPFTPSSPPPPYSKDPPASGNAAWRPGFWSGAALGAFANHLWNRNSGGSFQTRRRPMPGFTSYEDRGEGPSNLGAMRTSTGTVRVGFRLYLQYIRCFKYRCRIIHSAAI</sequence>
<dbReference type="InterPro" id="IPR009567">
    <property type="entry name" value="SARAF"/>
</dbReference>
<evidence type="ECO:0000313" key="16">
    <source>
        <dbReference type="EMBL" id="KIM64351.1"/>
    </source>
</evidence>
<comment type="similarity">
    <text evidence="2">Belongs to the SARAF family.</text>
</comment>
<dbReference type="OrthoDB" id="20303at2759"/>
<keyword evidence="8" id="KW-0256">Endoplasmic reticulum</keyword>
<accession>A0A0C3E8N5</accession>
<proteinExistence type="inferred from homology"/>
<gene>
    <name evidence="16" type="ORF">SCLCIDRAFT_647395</name>
</gene>
<evidence type="ECO:0000256" key="5">
    <source>
        <dbReference type="ARBA" id="ARBA00022568"/>
    </source>
</evidence>
<keyword evidence="12 15" id="KW-0472">Membrane</keyword>
<evidence type="ECO:0000256" key="12">
    <source>
        <dbReference type="ARBA" id="ARBA00023136"/>
    </source>
</evidence>
<evidence type="ECO:0000256" key="14">
    <source>
        <dbReference type="SAM" id="MobiDB-lite"/>
    </source>
</evidence>
<dbReference type="EMBL" id="KN822029">
    <property type="protein sequence ID" value="KIM64351.1"/>
    <property type="molecule type" value="Genomic_DNA"/>
</dbReference>
<feature type="compositionally biased region" description="Gly residues" evidence="14">
    <location>
        <begin position="173"/>
        <end position="183"/>
    </location>
</feature>
<keyword evidence="5" id="KW-0109">Calcium transport</keyword>
<dbReference type="GO" id="GO:0005789">
    <property type="term" value="C:endoplasmic reticulum membrane"/>
    <property type="evidence" value="ECO:0007669"/>
    <property type="project" value="UniProtKB-SubCell"/>
</dbReference>
<keyword evidence="4" id="KW-0813">Transport</keyword>
<name>A0A0C3E8N5_9AGAM</name>
<dbReference type="InParanoid" id="A0A0C3E8N5"/>
<organism evidence="16 17">
    <name type="scientific">Scleroderma citrinum Foug A</name>
    <dbReference type="NCBI Taxonomy" id="1036808"/>
    <lineage>
        <taxon>Eukaryota</taxon>
        <taxon>Fungi</taxon>
        <taxon>Dikarya</taxon>
        <taxon>Basidiomycota</taxon>
        <taxon>Agaricomycotina</taxon>
        <taxon>Agaricomycetes</taxon>
        <taxon>Agaricomycetidae</taxon>
        <taxon>Boletales</taxon>
        <taxon>Sclerodermatineae</taxon>
        <taxon>Sclerodermataceae</taxon>
        <taxon>Scleroderma</taxon>
    </lineage>
</organism>
<evidence type="ECO:0000256" key="6">
    <source>
        <dbReference type="ARBA" id="ARBA00022692"/>
    </source>
</evidence>
<evidence type="ECO:0000256" key="13">
    <source>
        <dbReference type="ARBA" id="ARBA00031116"/>
    </source>
</evidence>
<dbReference type="Pfam" id="PF06682">
    <property type="entry name" value="SARAF"/>
    <property type="match status" value="1"/>
</dbReference>
<reference evidence="16 17" key="1">
    <citation type="submission" date="2014-04" db="EMBL/GenBank/DDBJ databases">
        <authorList>
            <consortium name="DOE Joint Genome Institute"/>
            <person name="Kuo A."/>
            <person name="Kohler A."/>
            <person name="Nagy L.G."/>
            <person name="Floudas D."/>
            <person name="Copeland A."/>
            <person name="Barry K.W."/>
            <person name="Cichocki N."/>
            <person name="Veneault-Fourrey C."/>
            <person name="LaButti K."/>
            <person name="Lindquist E.A."/>
            <person name="Lipzen A."/>
            <person name="Lundell T."/>
            <person name="Morin E."/>
            <person name="Murat C."/>
            <person name="Sun H."/>
            <person name="Tunlid A."/>
            <person name="Henrissat B."/>
            <person name="Grigoriev I.V."/>
            <person name="Hibbett D.S."/>
            <person name="Martin F."/>
            <person name="Nordberg H.P."/>
            <person name="Cantor M.N."/>
            <person name="Hua S.X."/>
        </authorList>
    </citation>
    <scope>NUCLEOTIDE SEQUENCE [LARGE SCALE GENOMIC DNA]</scope>
    <source>
        <strain evidence="16 17">Foug A</strain>
    </source>
</reference>
<evidence type="ECO:0000313" key="17">
    <source>
        <dbReference type="Proteomes" id="UP000053989"/>
    </source>
</evidence>
<feature type="region of interest" description="Disordered" evidence="14">
    <location>
        <begin position="160"/>
        <end position="203"/>
    </location>
</feature>
<keyword evidence="11" id="KW-0406">Ion transport</keyword>
<dbReference type="GO" id="GO:0006816">
    <property type="term" value="P:calcium ion transport"/>
    <property type="evidence" value="ECO:0007669"/>
    <property type="project" value="UniProtKB-KW"/>
</dbReference>
<keyword evidence="9" id="KW-0106">Calcium</keyword>
<reference evidence="17" key="2">
    <citation type="submission" date="2015-01" db="EMBL/GenBank/DDBJ databases">
        <title>Evolutionary Origins and Diversification of the Mycorrhizal Mutualists.</title>
        <authorList>
            <consortium name="DOE Joint Genome Institute"/>
            <consortium name="Mycorrhizal Genomics Consortium"/>
            <person name="Kohler A."/>
            <person name="Kuo A."/>
            <person name="Nagy L.G."/>
            <person name="Floudas D."/>
            <person name="Copeland A."/>
            <person name="Barry K.W."/>
            <person name="Cichocki N."/>
            <person name="Veneault-Fourrey C."/>
            <person name="LaButti K."/>
            <person name="Lindquist E.A."/>
            <person name="Lipzen A."/>
            <person name="Lundell T."/>
            <person name="Morin E."/>
            <person name="Murat C."/>
            <person name="Riley R."/>
            <person name="Ohm R."/>
            <person name="Sun H."/>
            <person name="Tunlid A."/>
            <person name="Henrissat B."/>
            <person name="Grigoriev I.V."/>
            <person name="Hibbett D.S."/>
            <person name="Martin F."/>
        </authorList>
    </citation>
    <scope>NUCLEOTIDE SEQUENCE [LARGE SCALE GENOMIC DNA]</scope>
    <source>
        <strain evidence="17">Foug A</strain>
    </source>
</reference>
<evidence type="ECO:0000256" key="15">
    <source>
        <dbReference type="SAM" id="Phobius"/>
    </source>
</evidence>
<evidence type="ECO:0000256" key="2">
    <source>
        <dbReference type="ARBA" id="ARBA00006833"/>
    </source>
</evidence>
<feature type="transmembrane region" description="Helical" evidence="15">
    <location>
        <begin position="131"/>
        <end position="150"/>
    </location>
</feature>
<dbReference type="Proteomes" id="UP000053989">
    <property type="component" value="Unassembled WGS sequence"/>
</dbReference>
<keyword evidence="10 15" id="KW-1133">Transmembrane helix</keyword>
<keyword evidence="7" id="KW-0732">Signal</keyword>
<keyword evidence="17" id="KW-1185">Reference proteome</keyword>
<dbReference type="STRING" id="1036808.A0A0C3E8N5"/>
<comment type="subcellular location">
    <subcellularLocation>
        <location evidence="1">Endoplasmic reticulum membrane</location>
        <topology evidence="1">Single-pass type I membrane protein</topology>
    </subcellularLocation>
</comment>
<dbReference type="AlphaFoldDB" id="A0A0C3E8N5"/>
<evidence type="ECO:0000256" key="3">
    <source>
        <dbReference type="ARBA" id="ARBA00016584"/>
    </source>
</evidence>
<evidence type="ECO:0000256" key="10">
    <source>
        <dbReference type="ARBA" id="ARBA00022989"/>
    </source>
</evidence>
<dbReference type="PANTHER" id="PTHR15929">
    <property type="entry name" value="STORE-OPERATED CALCIUM ENTRY-ASSOCIATED REGULATORY FACTOR"/>
    <property type="match status" value="1"/>
</dbReference>
<evidence type="ECO:0000256" key="11">
    <source>
        <dbReference type="ARBA" id="ARBA00023065"/>
    </source>
</evidence>
<feature type="compositionally biased region" description="Pro residues" evidence="14">
    <location>
        <begin position="189"/>
        <end position="198"/>
    </location>
</feature>
<evidence type="ECO:0000256" key="1">
    <source>
        <dbReference type="ARBA" id="ARBA00004115"/>
    </source>
</evidence>
<keyword evidence="6 15" id="KW-0812">Transmembrane</keyword>
<dbReference type="PANTHER" id="PTHR15929:SF0">
    <property type="entry name" value="STORE-OPERATED CALCIUM ENTRY-ASSOCIATED REGULATORY FACTOR"/>
    <property type="match status" value="1"/>
</dbReference>
<evidence type="ECO:0000256" key="8">
    <source>
        <dbReference type="ARBA" id="ARBA00022824"/>
    </source>
</evidence>
<evidence type="ECO:0000256" key="4">
    <source>
        <dbReference type="ARBA" id="ARBA00022448"/>
    </source>
</evidence>
<protein>
    <recommendedName>
        <fullName evidence="3">Store-operated calcium entry-associated regulatory factor</fullName>
    </recommendedName>
    <alternativeName>
        <fullName evidence="13">Transmembrane protein 66</fullName>
    </alternativeName>
</protein>
<dbReference type="HOGENOM" id="CLU_046802_1_1_1"/>